<dbReference type="PANTHER" id="PTHR23082">
    <property type="entry name" value="TRANSCRIPTION INITIATION FACTOR IIIC TFIIIC , POLYPEPTIDE 3-RELATED"/>
    <property type="match status" value="1"/>
</dbReference>
<dbReference type="InterPro" id="IPR039340">
    <property type="entry name" value="Tfc4/TFIIIC-102/Sfc4"/>
</dbReference>
<dbReference type="Gene3D" id="1.25.40.10">
    <property type="entry name" value="Tetratricopeptide repeat domain"/>
    <property type="match status" value="2"/>
</dbReference>
<dbReference type="EMBL" id="CAUYUJ010022648">
    <property type="protein sequence ID" value="CAK0911808.1"/>
    <property type="molecule type" value="Genomic_DNA"/>
</dbReference>
<evidence type="ECO:0000313" key="2">
    <source>
        <dbReference type="EMBL" id="CAK0911808.1"/>
    </source>
</evidence>
<evidence type="ECO:0000313" key="3">
    <source>
        <dbReference type="Proteomes" id="UP001189429"/>
    </source>
</evidence>
<evidence type="ECO:0008006" key="4">
    <source>
        <dbReference type="Google" id="ProtNLM"/>
    </source>
</evidence>
<organism evidence="2 3">
    <name type="scientific">Prorocentrum cordatum</name>
    <dbReference type="NCBI Taxonomy" id="2364126"/>
    <lineage>
        <taxon>Eukaryota</taxon>
        <taxon>Sar</taxon>
        <taxon>Alveolata</taxon>
        <taxon>Dinophyceae</taxon>
        <taxon>Prorocentrales</taxon>
        <taxon>Prorocentraceae</taxon>
        <taxon>Prorocentrum</taxon>
    </lineage>
</organism>
<proteinExistence type="predicted"/>
<sequence>MKDVIRAASGLAEPYQVLATIFEERGEARKAMDTLSLYAALTSGEEASRSEEERQSMAELAKLHLQLGRVDEAIVVLYRLFELSGDEAVACEVARLLRLCKRWRECHELLEACVVRGWRERPPRIDLKAAMQFCDLLLETREFRKCACVLVRLLGLRSAGAPDLHGERAPDSFLDAEGFDEAHLRAQLSKTYPDLVAKLAAAACHMQAAEGEGADLLCRCSIDVVTAHPAESHFDLHLCVVDALLADKSAGDTAGGDSEEWRAHRWPRRSAVSRQAALRALAVLDGLEAASGGEDLRERRAACLWLTGRPREAAELLEEALAECGEERAEWEVHQLRVHAAEAWVEVGEPEKADRCLRSLSYDDLQRSSEVPPAMSSEQRSQLYQELVKFIDHADEVASAGGVVDPDGLQRFSRNFKRLVHDCELDQKRLSVHTARTGTVDDESPDSTAAAGPAAAATAAAVAPDAAAPTGAAAEGPAAAAAAPPTPAGAPGALALQPGPQEEGALVPAAEETGVLRVAKAACRRRRLEPGPGLPSAMISKFRRRSLGLETIEDLFGFEAYFSLLLKGVELLKTHAPNRGTACHRRLAELAHCVELCEMVLTNKRLVALRNPMKRKLLRELAMTSVSLAFEARLWRVVFKHLRGFCDQSNNQDDIIGLVARILFNHADVRAPSGPRADARNERTAWERQPKNQVASRWGKRGTYASSVTDVRSWALRQLQRHPKLFGLTLLCAHFCVTASKYDFAVAEYTRAHRLRPHHALTSLCAGVAYISFAMSRTVARRHDLVLKGFAFAQRYKKLRLAEGVAGTGGAEGSQRAEWQVDEVARRAEAAYNYGRMYHQLSINHLAVACYEDALDQLEALGRSSGAGFRPDLCVVRHSSAYNLACLLRAQGAVEMADQVLMRHVTF</sequence>
<feature type="region of interest" description="Disordered" evidence="1">
    <location>
        <begin position="477"/>
        <end position="500"/>
    </location>
</feature>
<keyword evidence="3" id="KW-1185">Reference proteome</keyword>
<gene>
    <name evidence="2" type="ORF">PCOR1329_LOCUS85568</name>
</gene>
<feature type="compositionally biased region" description="Low complexity" evidence="1">
    <location>
        <begin position="477"/>
        <end position="495"/>
    </location>
</feature>
<reference evidence="2" key="1">
    <citation type="submission" date="2023-10" db="EMBL/GenBank/DDBJ databases">
        <authorList>
            <person name="Chen Y."/>
            <person name="Shah S."/>
            <person name="Dougan E. K."/>
            <person name="Thang M."/>
            <person name="Chan C."/>
        </authorList>
    </citation>
    <scope>NUCLEOTIDE SEQUENCE [LARGE SCALE GENOMIC DNA]</scope>
</reference>
<evidence type="ECO:0000256" key="1">
    <source>
        <dbReference type="SAM" id="MobiDB-lite"/>
    </source>
</evidence>
<dbReference type="SUPFAM" id="SSF48452">
    <property type="entry name" value="TPR-like"/>
    <property type="match status" value="1"/>
</dbReference>
<comment type="caution">
    <text evidence="2">The sequence shown here is derived from an EMBL/GenBank/DDBJ whole genome shotgun (WGS) entry which is preliminary data.</text>
</comment>
<dbReference type="Proteomes" id="UP001189429">
    <property type="component" value="Unassembled WGS sequence"/>
</dbReference>
<dbReference type="InterPro" id="IPR011990">
    <property type="entry name" value="TPR-like_helical_dom_sf"/>
</dbReference>
<accession>A0ABN9YG22</accession>
<dbReference type="PANTHER" id="PTHR23082:SF0">
    <property type="entry name" value="GENERAL TRANSCRIPTION FACTOR 3C POLYPEPTIDE 3"/>
    <property type="match status" value="1"/>
</dbReference>
<protein>
    <recommendedName>
        <fullName evidence="4">General transcription factor 3C polypeptide 3</fullName>
    </recommendedName>
</protein>
<name>A0ABN9YG22_9DINO</name>